<dbReference type="InterPro" id="IPR003358">
    <property type="entry name" value="tRNA_(Gua-N-7)_MeTrfase_Trmb"/>
</dbReference>
<dbReference type="PANTHER" id="PTHR23417">
    <property type="entry name" value="3-DEOXY-D-MANNO-OCTULOSONIC-ACID TRANSFERASE/TRNA GUANINE-N 7 - -METHYLTRANSFERASE"/>
    <property type="match status" value="1"/>
</dbReference>
<evidence type="ECO:0000256" key="4">
    <source>
        <dbReference type="ARBA" id="ARBA00022679"/>
    </source>
</evidence>
<feature type="binding site" evidence="7">
    <location>
        <position position="122"/>
    </location>
    <ligand>
        <name>S-adenosyl-L-methionine</name>
        <dbReference type="ChEBI" id="CHEBI:59789"/>
    </ligand>
</feature>
<feature type="binding site" evidence="7">
    <location>
        <position position="100"/>
    </location>
    <ligand>
        <name>S-adenosyl-L-methionine</name>
        <dbReference type="ChEBI" id="CHEBI:59789"/>
    </ligand>
</feature>
<name>A0ABS2EA05_9FIRM</name>
<keyword evidence="4 7" id="KW-0808">Transferase</keyword>
<evidence type="ECO:0000313" key="10">
    <source>
        <dbReference type="Proteomes" id="UP000716906"/>
    </source>
</evidence>
<feature type="coiled-coil region" evidence="8">
    <location>
        <begin position="67"/>
        <end position="94"/>
    </location>
</feature>
<dbReference type="InterPro" id="IPR055361">
    <property type="entry name" value="tRNA_methyltr_TrmB_bact"/>
</dbReference>
<dbReference type="NCBIfam" id="TIGR00091">
    <property type="entry name" value="tRNA (guanosine(46)-N7)-methyltransferase TrmB"/>
    <property type="match status" value="1"/>
</dbReference>
<dbReference type="PANTHER" id="PTHR23417:SF14">
    <property type="entry name" value="PENTACOTRIPEPTIDE-REPEAT REGION OF PRORP DOMAIN-CONTAINING PROTEIN"/>
    <property type="match status" value="1"/>
</dbReference>
<dbReference type="EC" id="2.1.1.33" evidence="7"/>
<comment type="catalytic activity">
    <reaction evidence="1 7">
        <text>guanosine(46) in tRNA + S-adenosyl-L-methionine = N(7)-methylguanosine(46) in tRNA + S-adenosyl-L-homocysteine</text>
        <dbReference type="Rhea" id="RHEA:42708"/>
        <dbReference type="Rhea" id="RHEA-COMP:10188"/>
        <dbReference type="Rhea" id="RHEA-COMP:10189"/>
        <dbReference type="ChEBI" id="CHEBI:57856"/>
        <dbReference type="ChEBI" id="CHEBI:59789"/>
        <dbReference type="ChEBI" id="CHEBI:74269"/>
        <dbReference type="ChEBI" id="CHEBI:74480"/>
        <dbReference type="EC" id="2.1.1.33"/>
    </reaction>
</comment>
<keyword evidence="10" id="KW-1185">Reference proteome</keyword>
<proteinExistence type="inferred from homology"/>
<dbReference type="GO" id="GO:0008176">
    <property type="term" value="F:tRNA (guanine(46)-N7)-methyltransferase activity"/>
    <property type="evidence" value="ECO:0007669"/>
    <property type="project" value="UniProtKB-EC"/>
</dbReference>
<comment type="caution">
    <text evidence="7">Lacks conserved residue(s) required for the propagation of feature annotation.</text>
</comment>
<keyword evidence="8" id="KW-0175">Coiled coil</keyword>
<comment type="similarity">
    <text evidence="7">Belongs to the class I-like SAM-binding methyltransferase superfamily. TrmB family.</text>
</comment>
<comment type="pathway">
    <text evidence="7">tRNA modification; N(7)-methylguanine-tRNA biosynthesis.</text>
</comment>
<dbReference type="Gene3D" id="3.40.50.150">
    <property type="entry name" value="Vaccinia Virus protein VP39"/>
    <property type="match status" value="1"/>
</dbReference>
<evidence type="ECO:0000313" key="9">
    <source>
        <dbReference type="EMBL" id="MBM6738430.1"/>
    </source>
</evidence>
<feature type="binding site" evidence="7">
    <location>
        <begin position="197"/>
        <end position="200"/>
    </location>
    <ligand>
        <name>substrate</name>
    </ligand>
</feature>
<evidence type="ECO:0000256" key="2">
    <source>
        <dbReference type="ARBA" id="ARBA00003015"/>
    </source>
</evidence>
<sequence length="227" mass="26390">MRLRNIPRAESVLEAHDKVIKNEKELKGRWKEVFGNDNPVYIEIGMGKGQFLTEMAARHPDRNYIGIERYSSVLLRAVERLDKLEADSRALKNIRFICMDAAQIGEVFGKGEVRGIYLNFSDPWPKKRHARRRLTSRGFFARYDQVLAPEGRVEFKTDNQDLFRFSLEEADEAGWRVLMSTWDLHSDPDMNRGNVMTEYEEKFSAKGNPICKLIAGRQRSFREGESQ</sequence>
<dbReference type="PROSITE" id="PS51625">
    <property type="entry name" value="SAM_MT_TRMB"/>
    <property type="match status" value="1"/>
</dbReference>
<feature type="binding site" evidence="7">
    <location>
        <position position="68"/>
    </location>
    <ligand>
        <name>S-adenosyl-L-methionine</name>
        <dbReference type="ChEBI" id="CHEBI:59789"/>
    </ligand>
</feature>
<keyword evidence="5 7" id="KW-0949">S-adenosyl-L-methionine</keyword>
<comment type="function">
    <text evidence="2 7">Catalyzes the formation of N(7)-methylguanine at position 46 (m7G46) in tRNA.</text>
</comment>
<keyword evidence="6 7" id="KW-0819">tRNA processing</keyword>
<dbReference type="EMBL" id="JACLYY010000009">
    <property type="protein sequence ID" value="MBM6738430.1"/>
    <property type="molecule type" value="Genomic_DNA"/>
</dbReference>
<gene>
    <name evidence="7 9" type="primary">trmB</name>
    <name evidence="9" type="ORF">H7U36_10030</name>
</gene>
<dbReference type="Proteomes" id="UP000716906">
    <property type="component" value="Unassembled WGS sequence"/>
</dbReference>
<evidence type="ECO:0000256" key="8">
    <source>
        <dbReference type="SAM" id="Coils"/>
    </source>
</evidence>
<protein>
    <recommendedName>
        <fullName evidence="7">tRNA (guanine-N(7)-)-methyltransferase</fullName>
        <ecNumber evidence="7">2.1.1.33</ecNumber>
    </recommendedName>
    <alternativeName>
        <fullName evidence="7">tRNA (guanine(46)-N(7))-methyltransferase</fullName>
    </alternativeName>
    <alternativeName>
        <fullName evidence="7">tRNA(m7G46)-methyltransferase</fullName>
    </alternativeName>
</protein>
<dbReference type="InterPro" id="IPR029063">
    <property type="entry name" value="SAM-dependent_MTases_sf"/>
</dbReference>
<accession>A0ABS2EA05</accession>
<comment type="caution">
    <text evidence="9">The sequence shown here is derived from an EMBL/GenBank/DDBJ whole genome shotgun (WGS) entry which is preliminary data.</text>
</comment>
<dbReference type="SUPFAM" id="SSF53335">
    <property type="entry name" value="S-adenosyl-L-methionine-dependent methyltransferases"/>
    <property type="match status" value="1"/>
</dbReference>
<dbReference type="Pfam" id="PF02390">
    <property type="entry name" value="Methyltransf_4"/>
    <property type="match status" value="1"/>
</dbReference>
<evidence type="ECO:0000256" key="1">
    <source>
        <dbReference type="ARBA" id="ARBA00000142"/>
    </source>
</evidence>
<evidence type="ECO:0000256" key="6">
    <source>
        <dbReference type="ARBA" id="ARBA00022694"/>
    </source>
</evidence>
<organism evidence="9 10">
    <name type="scientific">Faecalicatena fissicatena</name>
    <dbReference type="NCBI Taxonomy" id="290055"/>
    <lineage>
        <taxon>Bacteria</taxon>
        <taxon>Bacillati</taxon>
        <taxon>Bacillota</taxon>
        <taxon>Clostridia</taxon>
        <taxon>Lachnospirales</taxon>
        <taxon>Lachnospiraceae</taxon>
        <taxon>Faecalicatena</taxon>
    </lineage>
</organism>
<dbReference type="HAMAP" id="MF_01057">
    <property type="entry name" value="tRNA_methyltr_TrmB"/>
    <property type="match status" value="1"/>
</dbReference>
<feature type="binding site" evidence="7">
    <location>
        <position position="126"/>
    </location>
    <ligand>
        <name>substrate</name>
    </ligand>
</feature>
<evidence type="ECO:0000256" key="3">
    <source>
        <dbReference type="ARBA" id="ARBA00022603"/>
    </source>
</evidence>
<feature type="binding site" evidence="7">
    <location>
        <position position="43"/>
    </location>
    <ligand>
        <name>S-adenosyl-L-methionine</name>
        <dbReference type="ChEBI" id="CHEBI:59789"/>
    </ligand>
</feature>
<feature type="binding site" evidence="7">
    <location>
        <position position="158"/>
    </location>
    <ligand>
        <name>substrate</name>
    </ligand>
</feature>
<evidence type="ECO:0000256" key="5">
    <source>
        <dbReference type="ARBA" id="ARBA00022691"/>
    </source>
</evidence>
<evidence type="ECO:0000256" key="7">
    <source>
        <dbReference type="HAMAP-Rule" id="MF_01057"/>
    </source>
</evidence>
<reference evidence="9 10" key="1">
    <citation type="journal article" date="2021" name="Sci. Rep.">
        <title>The distribution of antibiotic resistance genes in chicken gut microbiota commensals.</title>
        <authorList>
            <person name="Juricova H."/>
            <person name="Matiasovicova J."/>
            <person name="Kubasova T."/>
            <person name="Cejkova D."/>
            <person name="Rychlik I."/>
        </authorList>
    </citation>
    <scope>NUCLEOTIDE SEQUENCE [LARGE SCALE GENOMIC DNA]</scope>
    <source>
        <strain evidence="9 10">An773</strain>
    </source>
</reference>
<keyword evidence="3 7" id="KW-0489">Methyltransferase</keyword>
<dbReference type="RefSeq" id="WP_205156091.1">
    <property type="nucleotide sequence ID" value="NZ_JACLYY010000009.1"/>
</dbReference>
<dbReference type="CDD" id="cd02440">
    <property type="entry name" value="AdoMet_MTases"/>
    <property type="match status" value="1"/>
</dbReference>
<dbReference type="NCBIfam" id="NF001080">
    <property type="entry name" value="PRK00121.2-2"/>
    <property type="match status" value="1"/>
</dbReference>